<dbReference type="InterPro" id="IPR000683">
    <property type="entry name" value="Gfo/Idh/MocA-like_OxRdtase_N"/>
</dbReference>
<evidence type="ECO:0000256" key="1">
    <source>
        <dbReference type="ARBA" id="ARBA00023002"/>
    </source>
</evidence>
<evidence type="ECO:0000313" key="7">
    <source>
        <dbReference type="Proteomes" id="UP001157109"/>
    </source>
</evidence>
<dbReference type="PANTHER" id="PTHR43818">
    <property type="entry name" value="BCDNA.GH03377"/>
    <property type="match status" value="1"/>
</dbReference>
<dbReference type="Gene3D" id="3.40.50.720">
    <property type="entry name" value="NAD(P)-binding Rossmann-like Domain"/>
    <property type="match status" value="1"/>
</dbReference>
<dbReference type="RefSeq" id="WP_241443527.1">
    <property type="nucleotide sequence ID" value="NZ_BSUJ01000001.1"/>
</dbReference>
<name>A0ABQ6HUS3_9MICO</name>
<dbReference type="SUPFAM" id="SSF55347">
    <property type="entry name" value="Glyceraldehyde-3-phosphate dehydrogenase-like, C-terminal domain"/>
    <property type="match status" value="1"/>
</dbReference>
<feature type="compositionally biased region" description="Low complexity" evidence="3">
    <location>
        <begin position="306"/>
        <end position="317"/>
    </location>
</feature>
<protein>
    <submittedName>
        <fullName evidence="6">Dehydrogenase</fullName>
    </submittedName>
</protein>
<dbReference type="Pfam" id="PF22725">
    <property type="entry name" value="GFO_IDH_MocA_C3"/>
    <property type="match status" value="1"/>
</dbReference>
<gene>
    <name evidence="6" type="ORF">GCM10025862_36390</name>
</gene>
<feature type="domain" description="Gfo/Idh/MocA-like oxidoreductase N-terminal" evidence="4">
    <location>
        <begin position="6"/>
        <end position="133"/>
    </location>
</feature>
<dbReference type="InterPro" id="IPR055170">
    <property type="entry name" value="GFO_IDH_MocA-like_dom"/>
</dbReference>
<feature type="domain" description="GFO/IDH/MocA-like oxidoreductase" evidence="5">
    <location>
        <begin position="142"/>
        <end position="287"/>
    </location>
</feature>
<reference evidence="7" key="1">
    <citation type="journal article" date="2019" name="Int. J. Syst. Evol. Microbiol.">
        <title>The Global Catalogue of Microorganisms (GCM) 10K type strain sequencing project: providing services to taxonomists for standard genome sequencing and annotation.</title>
        <authorList>
            <consortium name="The Broad Institute Genomics Platform"/>
            <consortium name="The Broad Institute Genome Sequencing Center for Infectious Disease"/>
            <person name="Wu L."/>
            <person name="Ma J."/>
        </authorList>
    </citation>
    <scope>NUCLEOTIDE SEQUENCE [LARGE SCALE GENOMIC DNA]</scope>
    <source>
        <strain evidence="7">NBRC 105830</strain>
    </source>
</reference>
<accession>A0ABQ6HUS3</accession>
<keyword evidence="7" id="KW-1185">Reference proteome</keyword>
<dbReference type="EMBL" id="BSUJ01000001">
    <property type="protein sequence ID" value="GMA21618.1"/>
    <property type="molecule type" value="Genomic_DNA"/>
</dbReference>
<dbReference type="InterPro" id="IPR036291">
    <property type="entry name" value="NAD(P)-bd_dom_sf"/>
</dbReference>
<evidence type="ECO:0000256" key="2">
    <source>
        <dbReference type="ARBA" id="ARBA00023027"/>
    </source>
</evidence>
<comment type="caution">
    <text evidence="6">The sequence shown here is derived from an EMBL/GenBank/DDBJ whole genome shotgun (WGS) entry which is preliminary data.</text>
</comment>
<sequence length="371" mass="38479">MTTPLSVAVIGAGMAGRSHANGWRMATTMFDVEDLPPVRLAAVADANGPLADDAAKRYGYDKAVTSWEEIVDDPDIHVVSIVVGNDLHRPIAEALVKAGKHVLCEKPLAGTLEDGKAMADLEQDASVVTGVGFTYRRNPAMAAVSQHVTAGDLGPVTLFQGRYNCDYACDPGGALAWRYTGPKGSGALADIGAHLIDLAEFVNGPIASVAGGQLTISIAQRPKPLGFVVGHGAAPVSDETGEVTNEDTAAWTVRFANGSSGTFAVSRTAFGMPNGLAFDVYGLQGRASVDWHRPAEYLYDDALAPRSPAASAGSSPARTCPTSPAATRCRRPATVAGTPRCSPTSVAPSSTRSAVSRARSRPTRPSPTPTA</sequence>
<feature type="region of interest" description="Disordered" evidence="3">
    <location>
        <begin position="306"/>
        <end position="371"/>
    </location>
</feature>
<proteinExistence type="predicted"/>
<evidence type="ECO:0000256" key="3">
    <source>
        <dbReference type="SAM" id="MobiDB-lite"/>
    </source>
</evidence>
<dbReference type="Proteomes" id="UP001157109">
    <property type="component" value="Unassembled WGS sequence"/>
</dbReference>
<evidence type="ECO:0000313" key="6">
    <source>
        <dbReference type="EMBL" id="GMA21618.1"/>
    </source>
</evidence>
<dbReference type="Pfam" id="PF01408">
    <property type="entry name" value="GFO_IDH_MocA"/>
    <property type="match status" value="1"/>
</dbReference>
<evidence type="ECO:0000259" key="4">
    <source>
        <dbReference type="Pfam" id="PF01408"/>
    </source>
</evidence>
<feature type="compositionally biased region" description="Low complexity" evidence="3">
    <location>
        <begin position="342"/>
        <end position="357"/>
    </location>
</feature>
<evidence type="ECO:0000259" key="5">
    <source>
        <dbReference type="Pfam" id="PF22725"/>
    </source>
</evidence>
<dbReference type="InterPro" id="IPR050463">
    <property type="entry name" value="Gfo/Idh/MocA_oxidrdct_glycsds"/>
</dbReference>
<dbReference type="Gene3D" id="3.30.360.10">
    <property type="entry name" value="Dihydrodipicolinate Reductase, domain 2"/>
    <property type="match status" value="1"/>
</dbReference>
<dbReference type="SUPFAM" id="SSF51735">
    <property type="entry name" value="NAD(P)-binding Rossmann-fold domains"/>
    <property type="match status" value="1"/>
</dbReference>
<organism evidence="6 7">
    <name type="scientific">Arsenicicoccus piscis</name>
    <dbReference type="NCBI Taxonomy" id="673954"/>
    <lineage>
        <taxon>Bacteria</taxon>
        <taxon>Bacillati</taxon>
        <taxon>Actinomycetota</taxon>
        <taxon>Actinomycetes</taxon>
        <taxon>Micrococcales</taxon>
        <taxon>Intrasporangiaceae</taxon>
        <taxon>Arsenicicoccus</taxon>
    </lineage>
</organism>
<keyword evidence="1" id="KW-0560">Oxidoreductase</keyword>
<keyword evidence="2" id="KW-0520">NAD</keyword>
<dbReference type="PANTHER" id="PTHR43818:SF11">
    <property type="entry name" value="BCDNA.GH03377"/>
    <property type="match status" value="1"/>
</dbReference>